<keyword evidence="1" id="KW-0472">Membrane</keyword>
<name>A0A7C4V623_9DEIN</name>
<evidence type="ECO:0000259" key="2">
    <source>
        <dbReference type="Pfam" id="PF08308"/>
    </source>
</evidence>
<dbReference type="Proteomes" id="UP000885759">
    <property type="component" value="Unassembled WGS sequence"/>
</dbReference>
<gene>
    <name evidence="4" type="ORF">ENK37_06715</name>
</gene>
<evidence type="ECO:0000313" key="4">
    <source>
        <dbReference type="EMBL" id="HGY09725.1"/>
    </source>
</evidence>
<organism evidence="4">
    <name type="scientific">Oceanithermus profundus</name>
    <dbReference type="NCBI Taxonomy" id="187137"/>
    <lineage>
        <taxon>Bacteria</taxon>
        <taxon>Thermotogati</taxon>
        <taxon>Deinococcota</taxon>
        <taxon>Deinococci</taxon>
        <taxon>Thermales</taxon>
        <taxon>Thermaceae</taxon>
        <taxon>Oceanithermus</taxon>
    </lineage>
</organism>
<dbReference type="EMBL" id="DRPZ01000178">
    <property type="protein sequence ID" value="HGY09725.1"/>
    <property type="molecule type" value="Genomic_DNA"/>
</dbReference>
<dbReference type="Pfam" id="PF13464">
    <property type="entry name" value="RodZ_C"/>
    <property type="match status" value="1"/>
</dbReference>
<dbReference type="InterPro" id="IPR050400">
    <property type="entry name" value="Bact_Cytoskel_RodZ"/>
</dbReference>
<comment type="caution">
    <text evidence="4">The sequence shown here is derived from an EMBL/GenBank/DDBJ whole genome shotgun (WGS) entry which is preliminary data.</text>
</comment>
<keyword evidence="1" id="KW-1133">Transmembrane helix</keyword>
<feature type="domain" description="Cytoskeleton protein RodZ-like C-terminal" evidence="3">
    <location>
        <begin position="224"/>
        <end position="285"/>
    </location>
</feature>
<feature type="transmembrane region" description="Helical" evidence="1">
    <location>
        <begin position="95"/>
        <end position="114"/>
    </location>
</feature>
<evidence type="ECO:0000256" key="1">
    <source>
        <dbReference type="SAM" id="Phobius"/>
    </source>
</evidence>
<dbReference type="PANTHER" id="PTHR34475:SF1">
    <property type="entry name" value="CYTOSKELETON PROTEIN RODZ"/>
    <property type="match status" value="1"/>
</dbReference>
<dbReference type="InterPro" id="IPR010982">
    <property type="entry name" value="Lambda_DNA-bd_dom_sf"/>
</dbReference>
<keyword evidence="1" id="KW-0812">Transmembrane</keyword>
<accession>A0A7C4V623</accession>
<sequence>MCEIGGMLRVAREESGRGIREWARELNIKSDHLRALEECRFEDLPEAVLAKGYLRRYAEALGLDPEPLVAQYPVRPTFTPPDVVTPPPRRRRAGLVWILLAAAVLVGLAAWGLLRVTAPPAQGAAIELEAPPPPPPPPEDATLSVTTDPEGAVVWLDGFRLGEAPVSGRFSAGERTLRVEAEGYVTYEAPVSLEPGGQRNLKVSLQRLPAAETPEPSGPPKLLLRFSERAWVRVTTPEGAKLYEGIPKVGSELEFPLPAVVRTGNAAGVHALLGGEDLGPLGGEGLVVERRFDPPAP</sequence>
<dbReference type="InterPro" id="IPR025194">
    <property type="entry name" value="RodZ-like_C"/>
</dbReference>
<dbReference type="Pfam" id="PF08308">
    <property type="entry name" value="PEGA"/>
    <property type="match status" value="1"/>
</dbReference>
<dbReference type="GO" id="GO:0003677">
    <property type="term" value="F:DNA binding"/>
    <property type="evidence" value="ECO:0007669"/>
    <property type="project" value="InterPro"/>
</dbReference>
<dbReference type="Gene3D" id="1.10.260.40">
    <property type="entry name" value="lambda repressor-like DNA-binding domains"/>
    <property type="match status" value="1"/>
</dbReference>
<proteinExistence type="predicted"/>
<protein>
    <submittedName>
        <fullName evidence="4">DUF4115 domain-containing protein</fullName>
    </submittedName>
</protein>
<evidence type="ECO:0000259" key="3">
    <source>
        <dbReference type="Pfam" id="PF13464"/>
    </source>
</evidence>
<reference evidence="4" key="1">
    <citation type="journal article" date="2020" name="mSystems">
        <title>Genome- and Community-Level Interaction Insights into Carbon Utilization and Element Cycling Functions of Hydrothermarchaeota in Hydrothermal Sediment.</title>
        <authorList>
            <person name="Zhou Z."/>
            <person name="Liu Y."/>
            <person name="Xu W."/>
            <person name="Pan J."/>
            <person name="Luo Z.H."/>
            <person name="Li M."/>
        </authorList>
    </citation>
    <scope>NUCLEOTIDE SEQUENCE [LARGE SCALE GENOMIC DNA]</scope>
    <source>
        <strain evidence="4">HyVt-570</strain>
    </source>
</reference>
<dbReference type="Pfam" id="PF13413">
    <property type="entry name" value="HTH_25"/>
    <property type="match status" value="1"/>
</dbReference>
<dbReference type="AlphaFoldDB" id="A0A7C4V623"/>
<dbReference type="PANTHER" id="PTHR34475">
    <property type="match status" value="1"/>
</dbReference>
<feature type="domain" description="PEGA" evidence="2">
    <location>
        <begin position="142"/>
        <end position="207"/>
    </location>
</feature>
<dbReference type="InterPro" id="IPR013229">
    <property type="entry name" value="PEGA"/>
</dbReference>